<dbReference type="Proteomes" id="UP001529510">
    <property type="component" value="Unassembled WGS sequence"/>
</dbReference>
<dbReference type="EMBL" id="JAMKFB020000013">
    <property type="protein sequence ID" value="KAL0177450.1"/>
    <property type="molecule type" value="Genomic_DNA"/>
</dbReference>
<evidence type="ECO:0000313" key="2">
    <source>
        <dbReference type="EMBL" id="KAL0177450.1"/>
    </source>
</evidence>
<keyword evidence="3" id="KW-1185">Reference proteome</keyword>
<feature type="compositionally biased region" description="Basic and acidic residues" evidence="1">
    <location>
        <begin position="41"/>
        <end position="50"/>
    </location>
</feature>
<feature type="compositionally biased region" description="Low complexity" evidence="1">
    <location>
        <begin position="11"/>
        <end position="24"/>
    </location>
</feature>
<feature type="region of interest" description="Disordered" evidence="1">
    <location>
        <begin position="1"/>
        <end position="50"/>
    </location>
</feature>
<dbReference type="AlphaFoldDB" id="A0ABD0PTW2"/>
<evidence type="ECO:0000313" key="3">
    <source>
        <dbReference type="Proteomes" id="UP001529510"/>
    </source>
</evidence>
<accession>A0ABD0PTW2</accession>
<feature type="non-terminal residue" evidence="2">
    <location>
        <position position="1"/>
    </location>
</feature>
<protein>
    <submittedName>
        <fullName evidence="2">Uncharacterized protein</fullName>
    </submittedName>
</protein>
<comment type="caution">
    <text evidence="2">The sequence shown here is derived from an EMBL/GenBank/DDBJ whole genome shotgun (WGS) entry which is preliminary data.</text>
</comment>
<name>A0ABD0PTW2_CIRMR</name>
<organism evidence="2 3">
    <name type="scientific">Cirrhinus mrigala</name>
    <name type="common">Mrigala</name>
    <dbReference type="NCBI Taxonomy" id="683832"/>
    <lineage>
        <taxon>Eukaryota</taxon>
        <taxon>Metazoa</taxon>
        <taxon>Chordata</taxon>
        <taxon>Craniata</taxon>
        <taxon>Vertebrata</taxon>
        <taxon>Euteleostomi</taxon>
        <taxon>Actinopterygii</taxon>
        <taxon>Neopterygii</taxon>
        <taxon>Teleostei</taxon>
        <taxon>Ostariophysi</taxon>
        <taxon>Cypriniformes</taxon>
        <taxon>Cyprinidae</taxon>
        <taxon>Labeoninae</taxon>
        <taxon>Labeonini</taxon>
        <taxon>Cirrhinus</taxon>
    </lineage>
</organism>
<sequence>ISSSLAHSSEEGPSLSGEGHNLAPAPRPLEPPPLVPGCNQEDFRDLSPSV</sequence>
<feature type="compositionally biased region" description="Pro residues" evidence="1">
    <location>
        <begin position="25"/>
        <end position="35"/>
    </location>
</feature>
<gene>
    <name evidence="2" type="ORF">M9458_026344</name>
</gene>
<reference evidence="2 3" key="1">
    <citation type="submission" date="2024-05" db="EMBL/GenBank/DDBJ databases">
        <title>Genome sequencing and assembly of Indian major carp, Cirrhinus mrigala (Hamilton, 1822).</title>
        <authorList>
            <person name="Mohindra V."/>
            <person name="Chowdhury L.M."/>
            <person name="Lal K."/>
            <person name="Jena J.K."/>
        </authorList>
    </citation>
    <scope>NUCLEOTIDE SEQUENCE [LARGE SCALE GENOMIC DNA]</scope>
    <source>
        <strain evidence="2">CM1030</strain>
        <tissue evidence="2">Blood</tissue>
    </source>
</reference>
<proteinExistence type="predicted"/>
<evidence type="ECO:0000256" key="1">
    <source>
        <dbReference type="SAM" id="MobiDB-lite"/>
    </source>
</evidence>
<feature type="non-terminal residue" evidence="2">
    <location>
        <position position="50"/>
    </location>
</feature>